<proteinExistence type="predicted"/>
<evidence type="ECO:0000313" key="2">
    <source>
        <dbReference type="WBParaSite" id="PS1159_v2.g16124.t1"/>
    </source>
</evidence>
<accession>A0AC35FC53</accession>
<protein>
    <submittedName>
        <fullName evidence="2">Uncharacterized protein</fullName>
    </submittedName>
</protein>
<dbReference type="Proteomes" id="UP000887580">
    <property type="component" value="Unplaced"/>
</dbReference>
<name>A0AC35FC53_9BILA</name>
<sequence length="404" mass="47459">MGKKGKRKLVMNKDGQLVKKEPPKPHSPKFGAFLPILNDIILLNVAEGYMTNENAVIYIMDGLHIFTKEVMKNVYASITNYLCLPNVAYHLKTIISDRTHPYQLYLNFARNITAGFREKNLYLDKWGKPFDEQLAECLYNKIQEQFDENFRKLYEIVKQNEEIEKLLKFHIAAGYQPNGTEIANSFDAFRECKETSKKNVNLKVRLIAYIDREKYPDLESRKNQYGNVVEEDDDHNLKFFKAEYKKLCDYYKKNPESRKDKYGNDIALKEIKIVKDEQGEDVIDENGNVVTEEHWHPKFISVDLENCAYYHLDRLKFKCHYLGFAFDKTRVFIIQTPTAKTLHDIYYNVFHQSVHLMEWGGTTDSEGKMYTQVSENLQAHEYVYHMKLGKAMFKLTGKKRDKGN</sequence>
<dbReference type="WBParaSite" id="PS1159_v2.g16124.t1">
    <property type="protein sequence ID" value="PS1159_v2.g16124.t1"/>
    <property type="gene ID" value="PS1159_v2.g16124"/>
</dbReference>
<organism evidence="1 2">
    <name type="scientific">Panagrolaimus sp. PS1159</name>
    <dbReference type="NCBI Taxonomy" id="55785"/>
    <lineage>
        <taxon>Eukaryota</taxon>
        <taxon>Metazoa</taxon>
        <taxon>Ecdysozoa</taxon>
        <taxon>Nematoda</taxon>
        <taxon>Chromadorea</taxon>
        <taxon>Rhabditida</taxon>
        <taxon>Tylenchina</taxon>
        <taxon>Panagrolaimomorpha</taxon>
        <taxon>Panagrolaimoidea</taxon>
        <taxon>Panagrolaimidae</taxon>
        <taxon>Panagrolaimus</taxon>
    </lineage>
</organism>
<evidence type="ECO:0000313" key="1">
    <source>
        <dbReference type="Proteomes" id="UP000887580"/>
    </source>
</evidence>
<reference evidence="2" key="1">
    <citation type="submission" date="2022-11" db="UniProtKB">
        <authorList>
            <consortium name="WormBaseParasite"/>
        </authorList>
    </citation>
    <scope>IDENTIFICATION</scope>
</reference>